<dbReference type="EMBL" id="PUHP01000181">
    <property type="protein sequence ID" value="TQN72336.1"/>
    <property type="molecule type" value="Genomic_DNA"/>
</dbReference>
<dbReference type="AlphaFoldDB" id="A0A5Q4C0J8"/>
<name>A0A5Q4C0J8_9PEZI</name>
<organism evidence="1 2">
    <name type="scientific">Colletotrichum shisoi</name>
    <dbReference type="NCBI Taxonomy" id="2078593"/>
    <lineage>
        <taxon>Eukaryota</taxon>
        <taxon>Fungi</taxon>
        <taxon>Dikarya</taxon>
        <taxon>Ascomycota</taxon>
        <taxon>Pezizomycotina</taxon>
        <taxon>Sordariomycetes</taxon>
        <taxon>Hypocreomycetidae</taxon>
        <taxon>Glomerellales</taxon>
        <taxon>Glomerellaceae</taxon>
        <taxon>Colletotrichum</taxon>
        <taxon>Colletotrichum destructivum species complex</taxon>
    </lineage>
</organism>
<dbReference type="Proteomes" id="UP000326340">
    <property type="component" value="Unassembled WGS sequence"/>
</dbReference>
<accession>A0A5Q4C0J8</accession>
<proteinExistence type="predicted"/>
<evidence type="ECO:0000313" key="2">
    <source>
        <dbReference type="Proteomes" id="UP000326340"/>
    </source>
</evidence>
<reference evidence="1 2" key="1">
    <citation type="journal article" date="2019" name="Sci. Rep.">
        <title>Colletotrichum shisoi sp. nov., an anthracnose pathogen of Perilla frutescens in Japan: molecular phylogenetic, morphological and genomic evidence.</title>
        <authorList>
            <person name="Gan P."/>
            <person name="Tsushima A."/>
            <person name="Hiroyama R."/>
            <person name="Narusaka M."/>
            <person name="Takano Y."/>
            <person name="Narusaka Y."/>
            <person name="Kawaradani M."/>
            <person name="Damm U."/>
            <person name="Shirasu K."/>
        </authorList>
    </citation>
    <scope>NUCLEOTIDE SEQUENCE [LARGE SCALE GENOMIC DNA]</scope>
    <source>
        <strain evidence="1 2">PG-2018a</strain>
    </source>
</reference>
<sequence>MPPVWLDELQLFYIRDFSKKSTEFELRGNINLKAPDYVFSIQLSAIVRVYIGYNEDGWTLSADAVDVQIAIFYSLLPINGSNQALMKLMSDVWVPEISVIVKFANGKAKAINIDSIFAIRPLEMFLTYHHSSEEG</sequence>
<evidence type="ECO:0000313" key="1">
    <source>
        <dbReference type="EMBL" id="TQN72336.1"/>
    </source>
</evidence>
<comment type="caution">
    <text evidence="1">The sequence shown here is derived from an EMBL/GenBank/DDBJ whole genome shotgun (WGS) entry which is preliminary data.</text>
</comment>
<keyword evidence="2" id="KW-1185">Reference proteome</keyword>
<gene>
    <name evidence="1" type="ORF">CSHISOI_03233</name>
</gene>
<protein>
    <submittedName>
        <fullName evidence="1">Uncharacterized protein</fullName>
    </submittedName>
</protein>